<feature type="domain" description="Luciferase-like" evidence="5">
    <location>
        <begin position="41"/>
        <end position="269"/>
    </location>
</feature>
<dbReference type="Proteomes" id="UP000292235">
    <property type="component" value="Chromosome"/>
</dbReference>
<keyword evidence="1" id="KW-0285">Flavoprotein</keyword>
<keyword evidence="4" id="KW-0503">Monooxygenase</keyword>
<name>A0A4P6Q2A7_9ACTN</name>
<protein>
    <submittedName>
        <fullName evidence="6">F420-dependent glucose-6-phosphate dehydrogenase</fullName>
        <ecNumber evidence="6">1.1.98.2</ecNumber>
    </submittedName>
</protein>
<sequence>MGADEIHIRPRTRGCVDEEALMRIGIQIPRFTGAGGPEHIGPAFARTAREADQAGLSSLWVMDHFFQIEYVGAPEEPMLEGYSALSYAAAVTERISLGTLVTGVVYRHPGALLKTVTTLDVLSGGRAWLGIGAAWFEGEARGLGLPFPPTAERFERLEETLQIAHRMWSDDESPYEGGHYRLERPLNSPAAVSRPHPPILIGGGGEKKTLRFVAKYADACNLFAGPELAHKLDVLRGHCADEGRPYEDIEKTAIVMVDRESSVDQVVDNLGRLAELGVDHAICTGATDEEGAPAFLGRVAEQAAPIVPAGR</sequence>
<dbReference type="InterPro" id="IPR011251">
    <property type="entry name" value="Luciferase-like_dom"/>
</dbReference>
<proteinExistence type="predicted"/>
<reference evidence="6 7" key="1">
    <citation type="submission" date="2019-02" db="EMBL/GenBank/DDBJ databases">
        <authorList>
            <person name="Khodamoradi S."/>
            <person name="Hahnke R.L."/>
            <person name="Kaempfer P."/>
            <person name="Schumann P."/>
            <person name="Rohde M."/>
            <person name="Steinert M."/>
            <person name="Luzhetskyy A."/>
            <person name="Wink J."/>
            <person name="Ruckert C."/>
        </authorList>
    </citation>
    <scope>NUCLEOTIDE SEQUENCE [LARGE SCALE GENOMIC DNA]</scope>
    <source>
        <strain evidence="6 7">M2</strain>
    </source>
</reference>
<dbReference type="PANTHER" id="PTHR42847">
    <property type="entry name" value="ALKANESULFONATE MONOOXYGENASE"/>
    <property type="match status" value="1"/>
</dbReference>
<evidence type="ECO:0000256" key="4">
    <source>
        <dbReference type="ARBA" id="ARBA00023033"/>
    </source>
</evidence>
<gene>
    <name evidence="6" type="primary">fgd2</name>
    <name evidence="6" type="ORF">EKD16_12485</name>
</gene>
<accession>A0A4P6Q2A7</accession>
<dbReference type="PANTHER" id="PTHR42847:SF8">
    <property type="entry name" value="CONSERVED PROTEIN"/>
    <property type="match status" value="1"/>
</dbReference>
<dbReference type="InterPro" id="IPR050172">
    <property type="entry name" value="SsuD_RutA_monooxygenase"/>
</dbReference>
<dbReference type="SUPFAM" id="SSF51679">
    <property type="entry name" value="Bacterial luciferase-like"/>
    <property type="match status" value="1"/>
</dbReference>
<evidence type="ECO:0000256" key="3">
    <source>
        <dbReference type="ARBA" id="ARBA00023002"/>
    </source>
</evidence>
<dbReference type="NCBIfam" id="TIGR03560">
    <property type="entry name" value="F420_Rv1855c"/>
    <property type="match status" value="1"/>
</dbReference>
<keyword evidence="7" id="KW-1185">Reference proteome</keyword>
<dbReference type="AlphaFoldDB" id="A0A4P6Q2A7"/>
<dbReference type="InterPro" id="IPR036661">
    <property type="entry name" value="Luciferase-like_sf"/>
</dbReference>
<evidence type="ECO:0000256" key="2">
    <source>
        <dbReference type="ARBA" id="ARBA00022643"/>
    </source>
</evidence>
<dbReference type="GO" id="GO:0052749">
    <property type="term" value="F:glucose-6-phosphate dehydrogenase (coenzyme F420) activity"/>
    <property type="evidence" value="ECO:0007669"/>
    <property type="project" value="UniProtKB-EC"/>
</dbReference>
<dbReference type="Pfam" id="PF00296">
    <property type="entry name" value="Bac_luciferase"/>
    <property type="match status" value="1"/>
</dbReference>
<keyword evidence="2" id="KW-0288">FMN</keyword>
<dbReference type="EC" id="1.1.98.2" evidence="6"/>
<dbReference type="GO" id="GO:0046306">
    <property type="term" value="P:alkanesulfonate catabolic process"/>
    <property type="evidence" value="ECO:0007669"/>
    <property type="project" value="TreeGrafter"/>
</dbReference>
<dbReference type="GO" id="GO:0008726">
    <property type="term" value="F:alkanesulfonate monooxygenase activity"/>
    <property type="evidence" value="ECO:0007669"/>
    <property type="project" value="TreeGrafter"/>
</dbReference>
<keyword evidence="3 6" id="KW-0560">Oxidoreductase</keyword>
<evidence type="ECO:0000256" key="1">
    <source>
        <dbReference type="ARBA" id="ARBA00022630"/>
    </source>
</evidence>
<organism evidence="6 7">
    <name type="scientific">Streptomonospora litoralis</name>
    <dbReference type="NCBI Taxonomy" id="2498135"/>
    <lineage>
        <taxon>Bacteria</taxon>
        <taxon>Bacillati</taxon>
        <taxon>Actinomycetota</taxon>
        <taxon>Actinomycetes</taxon>
        <taxon>Streptosporangiales</taxon>
        <taxon>Nocardiopsidaceae</taxon>
        <taxon>Streptomonospora</taxon>
    </lineage>
</organism>
<dbReference type="KEGG" id="strr:EKD16_12485"/>
<evidence type="ECO:0000313" key="7">
    <source>
        <dbReference type="Proteomes" id="UP000292235"/>
    </source>
</evidence>
<dbReference type="Gene3D" id="3.20.20.30">
    <property type="entry name" value="Luciferase-like domain"/>
    <property type="match status" value="1"/>
</dbReference>
<dbReference type="EMBL" id="CP036455">
    <property type="protein sequence ID" value="QBI54280.1"/>
    <property type="molecule type" value="Genomic_DNA"/>
</dbReference>
<evidence type="ECO:0000313" key="6">
    <source>
        <dbReference type="EMBL" id="QBI54280.1"/>
    </source>
</evidence>
<evidence type="ECO:0000259" key="5">
    <source>
        <dbReference type="Pfam" id="PF00296"/>
    </source>
</evidence>
<dbReference type="InterPro" id="IPR019952">
    <property type="entry name" value="F420_OxRdatse_Rv1855c_pred"/>
</dbReference>